<evidence type="ECO:0000313" key="5">
    <source>
        <dbReference type="Proteomes" id="UP001629432"/>
    </source>
</evidence>
<keyword evidence="5" id="KW-1185">Reference proteome</keyword>
<dbReference type="PANTHER" id="PTHR11358">
    <property type="entry name" value="ARGINASE/AGMATINASE"/>
    <property type="match status" value="1"/>
</dbReference>
<reference evidence="4 5" key="1">
    <citation type="journal article" date="2024" name="Chem. Sci.">
        <title>Discovery of megapolipeptins by genome mining of a Burkholderiales bacteria collection.</title>
        <authorList>
            <person name="Paulo B.S."/>
            <person name="Recchia M.J.J."/>
            <person name="Lee S."/>
            <person name="Fergusson C.H."/>
            <person name="Romanowski S.B."/>
            <person name="Hernandez A."/>
            <person name="Krull N."/>
            <person name="Liu D.Y."/>
            <person name="Cavanagh H."/>
            <person name="Bos A."/>
            <person name="Gray C.A."/>
            <person name="Murphy B.T."/>
            <person name="Linington R.G."/>
            <person name="Eustaquio A.S."/>
        </authorList>
    </citation>
    <scope>NUCLEOTIDE SEQUENCE [LARGE SCALE GENOMIC DNA]</scope>
    <source>
        <strain evidence="4 5">RL17-338-BIC-A</strain>
    </source>
</reference>
<dbReference type="PANTHER" id="PTHR11358:SF26">
    <property type="entry name" value="GUANIDINO ACID HYDROLASE, MITOCHONDRIAL"/>
    <property type="match status" value="1"/>
</dbReference>
<evidence type="ECO:0000256" key="2">
    <source>
        <dbReference type="ARBA" id="ARBA00022801"/>
    </source>
</evidence>
<dbReference type="CDD" id="cd11589">
    <property type="entry name" value="Agmatinase_like_1"/>
    <property type="match status" value="1"/>
</dbReference>
<keyword evidence="1" id="KW-0479">Metal-binding</keyword>
<dbReference type="EMBL" id="JAQQCF010000019">
    <property type="protein sequence ID" value="MFM0639278.1"/>
    <property type="molecule type" value="Genomic_DNA"/>
</dbReference>
<evidence type="ECO:0000256" key="1">
    <source>
        <dbReference type="ARBA" id="ARBA00022723"/>
    </source>
</evidence>
<evidence type="ECO:0000256" key="3">
    <source>
        <dbReference type="PROSITE-ProRule" id="PRU00742"/>
    </source>
</evidence>
<dbReference type="PIRSF" id="PIRSF036979">
    <property type="entry name" value="Arginase"/>
    <property type="match status" value="1"/>
</dbReference>
<sequence length="321" mass="34643">MNLPLTVPPRAAHQSFLYSPIQTDLDKLEAHVAIMGLPFGSAYDARAISNDQIHAPDAVRSVTDRVCRSLERYDYDVGGPIYDGRALKVVDVGNVPADFNDLRSHYARAEQAIRKILAKGALPITIGGDHGITTPVLRGFADEGPITIVHVDAHLDWRDNVNGVRDGLSSPIRRASEMPHVKDIFQIGMRAQGSARPEEVAAAAAYGSHIVPAFQVHDEGIDSVLAMIPDGGRYYLTIDADGLDPTVMPAVEGPAPGGLTFHQVRKLIHGLVRKGRVVGMDIVEITPSIDVNMISCITAGRLIVNLIGAAVRADYFDVPRV</sequence>
<gene>
    <name evidence="4" type="ORF">PQQ63_21560</name>
</gene>
<dbReference type="Pfam" id="PF00491">
    <property type="entry name" value="Arginase"/>
    <property type="match status" value="1"/>
</dbReference>
<accession>A0ABW9DW57</accession>
<organism evidence="4 5">
    <name type="scientific">Paraburkholderia metrosideri</name>
    <dbReference type="NCBI Taxonomy" id="580937"/>
    <lineage>
        <taxon>Bacteria</taxon>
        <taxon>Pseudomonadati</taxon>
        <taxon>Pseudomonadota</taxon>
        <taxon>Betaproteobacteria</taxon>
        <taxon>Burkholderiales</taxon>
        <taxon>Burkholderiaceae</taxon>
        <taxon>Paraburkholderia</taxon>
    </lineage>
</organism>
<proteinExistence type="inferred from homology"/>
<dbReference type="RefSeq" id="WP_408233021.1">
    <property type="nucleotide sequence ID" value="NZ_JAQQCF010000019.1"/>
</dbReference>
<protein>
    <submittedName>
        <fullName evidence="4">Agmatinase</fullName>
    </submittedName>
</protein>
<dbReference type="InterPro" id="IPR006035">
    <property type="entry name" value="Ureohydrolase"/>
</dbReference>
<dbReference type="InterPro" id="IPR023696">
    <property type="entry name" value="Ureohydrolase_dom_sf"/>
</dbReference>
<dbReference type="Proteomes" id="UP001629432">
    <property type="component" value="Unassembled WGS sequence"/>
</dbReference>
<dbReference type="SUPFAM" id="SSF52768">
    <property type="entry name" value="Arginase/deacetylase"/>
    <property type="match status" value="1"/>
</dbReference>
<dbReference type="PROSITE" id="PS51409">
    <property type="entry name" value="ARGINASE_2"/>
    <property type="match status" value="1"/>
</dbReference>
<keyword evidence="2" id="KW-0378">Hydrolase</keyword>
<comment type="caution">
    <text evidence="4">The sequence shown here is derived from an EMBL/GenBank/DDBJ whole genome shotgun (WGS) entry which is preliminary data.</text>
</comment>
<name>A0ABW9DW57_9BURK</name>
<evidence type="ECO:0000313" key="4">
    <source>
        <dbReference type="EMBL" id="MFM0639278.1"/>
    </source>
</evidence>
<dbReference type="Gene3D" id="3.40.800.10">
    <property type="entry name" value="Ureohydrolase domain"/>
    <property type="match status" value="1"/>
</dbReference>
<comment type="similarity">
    <text evidence="3">Belongs to the arginase family.</text>
</comment>